<comment type="caution">
    <text evidence="2">The sequence shown here is derived from an EMBL/GenBank/DDBJ whole genome shotgun (WGS) entry which is preliminary data.</text>
</comment>
<gene>
    <name evidence="2" type="ORF">ACFSUF_09760</name>
</gene>
<dbReference type="EMBL" id="JBHUME010000007">
    <property type="protein sequence ID" value="MFD2612705.1"/>
    <property type="molecule type" value="Genomic_DNA"/>
</dbReference>
<evidence type="ECO:0000313" key="2">
    <source>
        <dbReference type="EMBL" id="MFD2612705.1"/>
    </source>
</evidence>
<evidence type="ECO:0000313" key="3">
    <source>
        <dbReference type="Proteomes" id="UP001597541"/>
    </source>
</evidence>
<keyword evidence="1" id="KW-0472">Membrane</keyword>
<dbReference type="RefSeq" id="WP_377602459.1">
    <property type="nucleotide sequence ID" value="NZ_JBHUME010000007.1"/>
</dbReference>
<feature type="transmembrane region" description="Helical" evidence="1">
    <location>
        <begin position="109"/>
        <end position="127"/>
    </location>
</feature>
<accession>A0ABW5PBV6</accession>
<feature type="transmembrane region" description="Helical" evidence="1">
    <location>
        <begin position="49"/>
        <end position="71"/>
    </location>
</feature>
<feature type="transmembrane region" description="Helical" evidence="1">
    <location>
        <begin position="83"/>
        <end position="103"/>
    </location>
</feature>
<dbReference type="Proteomes" id="UP001597541">
    <property type="component" value="Unassembled WGS sequence"/>
</dbReference>
<name>A0ABW5PBV6_9BACL</name>
<keyword evidence="3" id="KW-1185">Reference proteome</keyword>
<keyword evidence="1" id="KW-1133">Transmembrane helix</keyword>
<evidence type="ECO:0000256" key="1">
    <source>
        <dbReference type="SAM" id="Phobius"/>
    </source>
</evidence>
<reference evidence="3" key="1">
    <citation type="journal article" date="2019" name="Int. J. Syst. Evol. Microbiol.">
        <title>The Global Catalogue of Microorganisms (GCM) 10K type strain sequencing project: providing services to taxonomists for standard genome sequencing and annotation.</title>
        <authorList>
            <consortium name="The Broad Institute Genomics Platform"/>
            <consortium name="The Broad Institute Genome Sequencing Center for Infectious Disease"/>
            <person name="Wu L."/>
            <person name="Ma J."/>
        </authorList>
    </citation>
    <scope>NUCLEOTIDE SEQUENCE [LARGE SCALE GENOMIC DNA]</scope>
    <source>
        <strain evidence="3">KCTC 3950</strain>
    </source>
</reference>
<sequence length="128" mass="13856">MLTSISAILFTVLIGIVVLFQLALAAGVPWGSYAMGGKFPGKYPPSMRVTAIFQVLILMFLAFVVLIHSGILVSGWVSFAKSAIWFVVIFSLIASILNVITKSIWERKIWAPVSILMLITSVIVAIGS</sequence>
<proteinExistence type="predicted"/>
<evidence type="ECO:0008006" key="4">
    <source>
        <dbReference type="Google" id="ProtNLM"/>
    </source>
</evidence>
<organism evidence="2 3">
    <name type="scientific">Paenibacillus gansuensis</name>
    <dbReference type="NCBI Taxonomy" id="306542"/>
    <lineage>
        <taxon>Bacteria</taxon>
        <taxon>Bacillati</taxon>
        <taxon>Bacillota</taxon>
        <taxon>Bacilli</taxon>
        <taxon>Bacillales</taxon>
        <taxon>Paenibacillaceae</taxon>
        <taxon>Paenibacillus</taxon>
    </lineage>
</organism>
<protein>
    <recommendedName>
        <fullName evidence="4">Integral membrane protein</fullName>
    </recommendedName>
</protein>
<keyword evidence="1" id="KW-0812">Transmembrane</keyword>